<evidence type="ECO:0000259" key="1">
    <source>
        <dbReference type="Pfam" id="PF12315"/>
    </source>
</evidence>
<name>A0AAF1B3L2_DAUCS</name>
<dbReference type="AlphaFoldDB" id="A0AAF1B3L2"/>
<sequence>MSFSENDFAILSLNYEKYENEDVHYAANYTIPEANSPEMNSEVEFYGVHLSELLTGDLEPSVSCNMKTSMTKGKRWWGKLFSGLNIIKKFNLESSTSKWDYNCQADKVCDVCEEAIHSSWVTRPYWGQIVCYKHISDGTPMCCSCLRFKLGNTRYINLSDGRKLCSECHSTAIMDTETCIPLFQEVYRFFEGLNMEIIKDIPIFLVDKHEINKIRYEFGGKSVRISLFLLFIYYSFKEHGISSGNDNIYLFVARSFQRGDNIHVVKEVQYIQRIYEVTSLLLVYGFPRLAIGATLAHEMMHSWMRIEGYKGLREEVEEGICEVMAHRWLDWHAFIGDDFLHTTPEQAQFLRNLKEVLKNDIERNYCKTYGGGFRDAKWAIERFGLKYTMSHVAQTGNFPQ</sequence>
<dbReference type="PANTHER" id="PTHR24209">
    <property type="entry name" value="PROTEIN DA1-RELATED 2"/>
    <property type="match status" value="1"/>
</dbReference>
<dbReference type="EMBL" id="CP093348">
    <property type="protein sequence ID" value="WOH04925.1"/>
    <property type="molecule type" value="Genomic_DNA"/>
</dbReference>
<evidence type="ECO:0000313" key="2">
    <source>
        <dbReference type="EMBL" id="WOH04925.1"/>
    </source>
</evidence>
<dbReference type="InterPro" id="IPR045218">
    <property type="entry name" value="DA1-like"/>
</dbReference>
<dbReference type="PANTHER" id="PTHR24209:SF31">
    <property type="entry name" value="PROTEIN DA1-LIKE ISOFORM X1"/>
    <property type="match status" value="1"/>
</dbReference>
<evidence type="ECO:0000313" key="3">
    <source>
        <dbReference type="Proteomes" id="UP000077755"/>
    </source>
</evidence>
<protein>
    <recommendedName>
        <fullName evidence="1">Protein DA1-like domain-containing protein</fullName>
    </recommendedName>
</protein>
<reference evidence="2" key="1">
    <citation type="journal article" date="2016" name="Nat. Genet.">
        <title>A high-quality carrot genome assembly provides new insights into carotenoid accumulation and asterid genome evolution.</title>
        <authorList>
            <person name="Iorizzo M."/>
            <person name="Ellison S."/>
            <person name="Senalik D."/>
            <person name="Zeng P."/>
            <person name="Satapoomin P."/>
            <person name="Huang J."/>
            <person name="Bowman M."/>
            <person name="Iovene M."/>
            <person name="Sanseverino W."/>
            <person name="Cavagnaro P."/>
            <person name="Yildiz M."/>
            <person name="Macko-Podgorni A."/>
            <person name="Moranska E."/>
            <person name="Grzebelus E."/>
            <person name="Grzebelus D."/>
            <person name="Ashrafi H."/>
            <person name="Zheng Z."/>
            <person name="Cheng S."/>
            <person name="Spooner D."/>
            <person name="Van Deynze A."/>
            <person name="Simon P."/>
        </authorList>
    </citation>
    <scope>NUCLEOTIDE SEQUENCE</scope>
    <source>
        <tissue evidence="2">Leaf</tissue>
    </source>
</reference>
<dbReference type="GO" id="GO:0043130">
    <property type="term" value="F:ubiquitin binding"/>
    <property type="evidence" value="ECO:0007669"/>
    <property type="project" value="TreeGrafter"/>
</dbReference>
<gene>
    <name evidence="2" type="ORF">DCAR_0624337</name>
</gene>
<keyword evidence="3" id="KW-1185">Reference proteome</keyword>
<feature type="domain" description="Protein DA1-like" evidence="1">
    <location>
        <begin position="192"/>
        <end position="394"/>
    </location>
</feature>
<dbReference type="Pfam" id="PF12315">
    <property type="entry name" value="DA1-like"/>
    <property type="match status" value="1"/>
</dbReference>
<reference evidence="2" key="2">
    <citation type="submission" date="2022-03" db="EMBL/GenBank/DDBJ databases">
        <title>Draft title - Genomic analysis of global carrot germplasm unveils the trajectory of domestication and the origin of high carotenoid orange carrot.</title>
        <authorList>
            <person name="Iorizzo M."/>
            <person name="Ellison S."/>
            <person name="Senalik D."/>
            <person name="Macko-Podgorni A."/>
            <person name="Grzebelus D."/>
            <person name="Bostan H."/>
            <person name="Rolling W."/>
            <person name="Curaba J."/>
            <person name="Simon P."/>
        </authorList>
    </citation>
    <scope>NUCLEOTIDE SEQUENCE</scope>
    <source>
        <tissue evidence="2">Leaf</tissue>
    </source>
</reference>
<proteinExistence type="predicted"/>
<dbReference type="InterPro" id="IPR022087">
    <property type="entry name" value="DA1-like_dom"/>
</dbReference>
<accession>A0AAF1B3L2</accession>
<organism evidence="2 3">
    <name type="scientific">Daucus carota subsp. sativus</name>
    <name type="common">Carrot</name>
    <dbReference type="NCBI Taxonomy" id="79200"/>
    <lineage>
        <taxon>Eukaryota</taxon>
        <taxon>Viridiplantae</taxon>
        <taxon>Streptophyta</taxon>
        <taxon>Embryophyta</taxon>
        <taxon>Tracheophyta</taxon>
        <taxon>Spermatophyta</taxon>
        <taxon>Magnoliopsida</taxon>
        <taxon>eudicotyledons</taxon>
        <taxon>Gunneridae</taxon>
        <taxon>Pentapetalae</taxon>
        <taxon>asterids</taxon>
        <taxon>campanulids</taxon>
        <taxon>Apiales</taxon>
        <taxon>Apiaceae</taxon>
        <taxon>Apioideae</taxon>
        <taxon>Scandiceae</taxon>
        <taxon>Daucinae</taxon>
        <taxon>Daucus</taxon>
        <taxon>Daucus sect. Daucus</taxon>
    </lineage>
</organism>
<dbReference type="Proteomes" id="UP000077755">
    <property type="component" value="Chromosome 6"/>
</dbReference>